<protein>
    <submittedName>
        <fullName evidence="1">Uncharacterized protein</fullName>
    </submittedName>
</protein>
<keyword evidence="2" id="KW-1185">Reference proteome</keyword>
<evidence type="ECO:0000313" key="1">
    <source>
        <dbReference type="EMBL" id="KAF5194470.1"/>
    </source>
</evidence>
<evidence type="ECO:0000313" key="2">
    <source>
        <dbReference type="Proteomes" id="UP000554482"/>
    </source>
</evidence>
<reference evidence="1 2" key="1">
    <citation type="submission" date="2020-06" db="EMBL/GenBank/DDBJ databases">
        <title>Transcriptomic and genomic resources for Thalictrum thalictroides and T. hernandezii: Facilitating candidate gene discovery in an emerging model plant lineage.</title>
        <authorList>
            <person name="Arias T."/>
            <person name="Riano-Pachon D.M."/>
            <person name="Di Stilio V.S."/>
        </authorList>
    </citation>
    <scope>NUCLEOTIDE SEQUENCE [LARGE SCALE GENOMIC DNA]</scope>
    <source>
        <strain evidence="2">cv. WT478/WT964</strain>
        <tissue evidence="1">Leaves</tissue>
    </source>
</reference>
<sequence>KALILKNDFSGLTGNIMDCHRLITYAAHQGYYATYSCRRVVRRLFLKGQIYG</sequence>
<gene>
    <name evidence="1" type="ORF">FRX31_015943</name>
</gene>
<comment type="caution">
    <text evidence="1">The sequence shown here is derived from an EMBL/GenBank/DDBJ whole genome shotgun (WGS) entry which is preliminary data.</text>
</comment>
<accession>A0A7J6WD13</accession>
<dbReference type="AlphaFoldDB" id="A0A7J6WD13"/>
<dbReference type="Proteomes" id="UP000554482">
    <property type="component" value="Unassembled WGS sequence"/>
</dbReference>
<feature type="non-terminal residue" evidence="1">
    <location>
        <position position="1"/>
    </location>
</feature>
<name>A0A7J6WD13_THATH</name>
<dbReference type="EMBL" id="JABWDY010018663">
    <property type="protein sequence ID" value="KAF5194470.1"/>
    <property type="molecule type" value="Genomic_DNA"/>
</dbReference>
<proteinExistence type="predicted"/>
<dbReference type="OrthoDB" id="1930760at2759"/>
<organism evidence="1 2">
    <name type="scientific">Thalictrum thalictroides</name>
    <name type="common">Rue-anemone</name>
    <name type="synonym">Anemone thalictroides</name>
    <dbReference type="NCBI Taxonomy" id="46969"/>
    <lineage>
        <taxon>Eukaryota</taxon>
        <taxon>Viridiplantae</taxon>
        <taxon>Streptophyta</taxon>
        <taxon>Embryophyta</taxon>
        <taxon>Tracheophyta</taxon>
        <taxon>Spermatophyta</taxon>
        <taxon>Magnoliopsida</taxon>
        <taxon>Ranunculales</taxon>
        <taxon>Ranunculaceae</taxon>
        <taxon>Thalictroideae</taxon>
        <taxon>Thalictrum</taxon>
    </lineage>
</organism>